<feature type="transmembrane region" description="Helical" evidence="5">
    <location>
        <begin position="139"/>
        <end position="159"/>
    </location>
</feature>
<feature type="transmembrane region" description="Helical" evidence="5">
    <location>
        <begin position="54"/>
        <end position="75"/>
    </location>
</feature>
<feature type="transmembrane region" description="Helical" evidence="5">
    <location>
        <begin position="95"/>
        <end position="118"/>
    </location>
</feature>
<evidence type="ECO:0000256" key="2">
    <source>
        <dbReference type="ARBA" id="ARBA00022692"/>
    </source>
</evidence>
<feature type="region of interest" description="Disordered" evidence="6">
    <location>
        <begin position="28"/>
        <end position="47"/>
    </location>
</feature>
<dbReference type="EMBL" id="VXRG01000007">
    <property type="protein sequence ID" value="MXY91983.1"/>
    <property type="molecule type" value="Genomic_DNA"/>
</dbReference>
<feature type="transmembrane region" description="Helical" evidence="5">
    <location>
        <begin position="204"/>
        <end position="224"/>
    </location>
</feature>
<comment type="subcellular location">
    <subcellularLocation>
        <location evidence="5">Cell membrane</location>
        <topology evidence="5">Multi-pass membrane protein</topology>
    </subcellularLocation>
</comment>
<feature type="compositionally biased region" description="Pro residues" evidence="6">
    <location>
        <begin position="969"/>
        <end position="985"/>
    </location>
</feature>
<dbReference type="InterPro" id="IPR005372">
    <property type="entry name" value="UPF0182"/>
</dbReference>
<dbReference type="PANTHER" id="PTHR39344">
    <property type="entry name" value="UPF0182 PROTEIN SLL1060"/>
    <property type="match status" value="1"/>
</dbReference>
<comment type="similarity">
    <text evidence="5">Belongs to the UPF0182 family.</text>
</comment>
<keyword evidence="1 5" id="KW-1003">Cell membrane</keyword>
<keyword evidence="3 5" id="KW-1133">Transmembrane helix</keyword>
<feature type="transmembrane region" description="Helical" evidence="5">
    <location>
        <begin position="236"/>
        <end position="253"/>
    </location>
</feature>
<feature type="transmembrane region" description="Helical" evidence="5">
    <location>
        <begin position="282"/>
        <end position="303"/>
    </location>
</feature>
<gene>
    <name evidence="7" type="ORF">F4Y42_00885</name>
</gene>
<evidence type="ECO:0000256" key="6">
    <source>
        <dbReference type="SAM" id="MobiDB-lite"/>
    </source>
</evidence>
<evidence type="ECO:0000256" key="4">
    <source>
        <dbReference type="ARBA" id="ARBA00023136"/>
    </source>
</evidence>
<feature type="transmembrane region" description="Helical" evidence="5">
    <location>
        <begin position="310"/>
        <end position="328"/>
    </location>
</feature>
<dbReference type="GO" id="GO:0005886">
    <property type="term" value="C:plasma membrane"/>
    <property type="evidence" value="ECO:0007669"/>
    <property type="project" value="UniProtKB-SubCell"/>
</dbReference>
<accession>A0A6B0YLQ7</accession>
<sequence>MAERNPFHELLENLDEDDWEQIEEELLHDDEGPGGPSTPRGGGGNGGQGGGGRLLWWMLVPFLILVLFNTVLGFYTDWLWYDSLKLTNVFLTRIGASLGLFAAGALAFWLVFVFNVLLVRRLNPQGLDDTPLFEAVQAVGVRITPVVLLVGAFFAFFMGTGASSAWEELLLYFNQQPFGMTDPIFGRDVSFFLFTLPIWQFLRGWLMTTLVITLIGTGLASGIGWRGWGAPASVRAHLSCLGALILLLIAWQYRLDALELVYSARGAVFGAGYTDVNAQLPAFTILVFVTIIAAILLLVNVFLQQAWRAIVVVLVGWIAISALAGNIYPNLVQRFQVNPNEFTREREYISHNINFTRAAFGLDRIVDENFDAESELTGAELLEQPDTIRNIRLWDYRPLLQTYNQVQALRQQYQFTDIDIDRYDVGGERRQLMLSARELIPEQLEQPAQTWVNRKLVYTHGYGVAASPVAEITPDGLPTFVLQDLPVQGILEVKRPQIYFGERTNEYVIVKTETEEFDYPRGEGGNVFTTFEGDSGISIGGFLPRLAFAIQFADINLFISQELNPESQLLWRRNILQRTLEVAPFLRFDSDPYIVIGGDGNLYWFLDAYTVSGRFPYSEPSQFGTRTVPPGFNYIRNPVKIIIDAYTGEMDFYLVEPDEPIAAAYARIFPSLFTDFEEMPEDLNAHIRYPNDLFSIQASVFRTYQMTEPTDFYNREDVWAWPEEIFDNQSRPMEPYYVLMQLPGSEDLDFIQILPFTPANRENMISWLAAQNDPEKYGEMLVYRFGKDSLVFGPKQIEARIDQDPTISSLLSLWNQQGSQVIRGNLLVIPIGESLLYVEPLYLQAATGKIPELKRVILATSDRVIMAENLGLALAELFGQGILSDTKLAELAISGDGEMPAELPAVEREVVDVDLAASSLEELILEANNRYANAQEALLSGDWAAYGAELESLEMVLERMLDLSGLSPEPEPTQQPTQQPVPSPTPAAEGSSG</sequence>
<protein>
    <recommendedName>
        <fullName evidence="5">UPF0182 protein F4Y42_00885</fullName>
    </recommendedName>
</protein>
<proteinExistence type="inferred from homology"/>
<evidence type="ECO:0000313" key="7">
    <source>
        <dbReference type="EMBL" id="MXY91983.1"/>
    </source>
</evidence>
<reference evidence="7" key="1">
    <citation type="submission" date="2019-09" db="EMBL/GenBank/DDBJ databases">
        <title>Characterisation of the sponge microbiome using genome-centric metagenomics.</title>
        <authorList>
            <person name="Engelberts J.P."/>
            <person name="Robbins S.J."/>
            <person name="De Goeij J.M."/>
            <person name="Aranda M."/>
            <person name="Bell S.C."/>
            <person name="Webster N.S."/>
        </authorList>
    </citation>
    <scope>NUCLEOTIDE SEQUENCE</scope>
    <source>
        <strain evidence="7">SB0664_bin_27</strain>
    </source>
</reference>
<feature type="region of interest" description="Disordered" evidence="6">
    <location>
        <begin position="961"/>
        <end position="993"/>
    </location>
</feature>
<dbReference type="HAMAP" id="MF_01600">
    <property type="entry name" value="UPF0182"/>
    <property type="match status" value="1"/>
</dbReference>
<evidence type="ECO:0000256" key="1">
    <source>
        <dbReference type="ARBA" id="ARBA00022475"/>
    </source>
</evidence>
<organism evidence="7">
    <name type="scientific">Caldilineaceae bacterium SB0664_bin_27</name>
    <dbReference type="NCBI Taxonomy" id="2605260"/>
    <lineage>
        <taxon>Bacteria</taxon>
        <taxon>Bacillati</taxon>
        <taxon>Chloroflexota</taxon>
        <taxon>Caldilineae</taxon>
        <taxon>Caldilineales</taxon>
        <taxon>Caldilineaceae</taxon>
    </lineage>
</organism>
<comment type="caution">
    <text evidence="7">The sequence shown here is derived from an EMBL/GenBank/DDBJ whole genome shotgun (WGS) entry which is preliminary data.</text>
</comment>
<dbReference type="Pfam" id="PF03699">
    <property type="entry name" value="UPF0182"/>
    <property type="match status" value="1"/>
</dbReference>
<evidence type="ECO:0000256" key="5">
    <source>
        <dbReference type="HAMAP-Rule" id="MF_01600"/>
    </source>
</evidence>
<keyword evidence="2 5" id="KW-0812">Transmembrane</keyword>
<dbReference type="PANTHER" id="PTHR39344:SF1">
    <property type="entry name" value="UPF0182 PROTEIN SLL1060"/>
    <property type="match status" value="1"/>
</dbReference>
<keyword evidence="4 5" id="KW-0472">Membrane</keyword>
<dbReference type="AlphaFoldDB" id="A0A6B0YLQ7"/>
<name>A0A6B0YLQ7_9CHLR</name>
<dbReference type="GO" id="GO:0005576">
    <property type="term" value="C:extracellular region"/>
    <property type="evidence" value="ECO:0007669"/>
    <property type="project" value="TreeGrafter"/>
</dbReference>
<evidence type="ECO:0000256" key="3">
    <source>
        <dbReference type="ARBA" id="ARBA00022989"/>
    </source>
</evidence>